<proteinExistence type="predicted"/>
<dbReference type="Proteomes" id="UP000308901">
    <property type="component" value="Unassembled WGS sequence"/>
</dbReference>
<dbReference type="EMBL" id="VANU01000003">
    <property type="protein sequence ID" value="TLP38449.1"/>
    <property type="molecule type" value="Genomic_DNA"/>
</dbReference>
<dbReference type="Pfam" id="PF17803">
    <property type="entry name" value="Cadherin_4"/>
    <property type="match status" value="1"/>
</dbReference>
<feature type="region of interest" description="Disordered" evidence="1">
    <location>
        <begin position="2448"/>
        <end position="2470"/>
    </location>
</feature>
<feature type="region of interest" description="Disordered" evidence="1">
    <location>
        <begin position="1319"/>
        <end position="1345"/>
    </location>
</feature>
<evidence type="ECO:0000313" key="4">
    <source>
        <dbReference type="Proteomes" id="UP000308901"/>
    </source>
</evidence>
<feature type="domain" description="VWFA" evidence="2">
    <location>
        <begin position="709"/>
        <end position="918"/>
    </location>
</feature>
<dbReference type="CDD" id="cd00198">
    <property type="entry name" value="vWFA"/>
    <property type="match status" value="3"/>
</dbReference>
<feature type="domain" description="VWFA" evidence="2">
    <location>
        <begin position="209"/>
        <end position="399"/>
    </location>
</feature>
<dbReference type="InterPro" id="IPR010221">
    <property type="entry name" value="VCBS_dom"/>
</dbReference>
<evidence type="ECO:0000313" key="3">
    <source>
        <dbReference type="EMBL" id="TLP38449.1"/>
    </source>
</evidence>
<dbReference type="Pfam" id="PF13519">
    <property type="entry name" value="VWA_2"/>
    <property type="match status" value="1"/>
</dbReference>
<dbReference type="InterPro" id="IPR013783">
    <property type="entry name" value="Ig-like_fold"/>
</dbReference>
<evidence type="ECO:0000256" key="1">
    <source>
        <dbReference type="SAM" id="MobiDB-lite"/>
    </source>
</evidence>
<gene>
    <name evidence="3" type="ORF">FDK22_08235</name>
</gene>
<dbReference type="InterPro" id="IPR043824">
    <property type="entry name" value="DUF5801"/>
</dbReference>
<organism evidence="3 4">
    <name type="scientific">Arcobacter arenosus</name>
    <dbReference type="NCBI Taxonomy" id="2576037"/>
    <lineage>
        <taxon>Bacteria</taxon>
        <taxon>Pseudomonadati</taxon>
        <taxon>Campylobacterota</taxon>
        <taxon>Epsilonproteobacteria</taxon>
        <taxon>Campylobacterales</taxon>
        <taxon>Arcobacteraceae</taxon>
        <taxon>Arcobacter</taxon>
    </lineage>
</organism>
<accession>A0A5R8Y0R6</accession>
<sequence length="3139" mass="333178">SINLTQTVTDADGDTDTATVALASSDTSVDVGVFNIKDDGPSTSVNDLVKLDDDTMPNGNAGGVDDDIDSSNTIGTLNFDFGTDGAGSVELTGINSNSYGLTATPNADGTLLSVYQDQGGANPILVATITVDSATGDYSVTQKAPISHPTLDGLAGDDTENNVNFAITYDVKDADGDKVSGSLNINIDDDTPEANDTERTIDLHPEAVNLVFTLDVSGSMGNDVAGTSQTRLEIAIEAMEQVVADYQAQGRDVLIQVNTFSTSADSAENGKWMTASELSAFLNTLNDNGWTNYEDALAVTQTAYESSIVPTGTTYAYFISDGYPTVEMDDSTSTVGDVTDGNHQDGVDGTTADTGYIDEARLDAWNAFVSNPANNIEEVFAVGIGTNVNETYLTQISSDVTIVDNPADLVSTLQGTVVYETGSLDFSFGADGAADGIGSKQDGDKLAFTWETPIVKDSNGNDITNITWVVSANGTLITGTNSNGEVVVKIEATDIYTNSPKYVVTQLDKESGIESLKVPYTITDGDGDSVTANLDIAVIIPVDDIPTITVEDALVDEDALPSINTTDTDGYNNVYTETKALTYDFGDDGAGSIQFTGNQTTSLTAEGLDITLEYSNNNQTITGIDENGTPIFTISLDPANSEYTFTLHENVDHPQMNVEDLLSNLSLEVEIIDGNGSRATDTINIEIADDIASANDVLKIVEVDTKPVNLVFTLDISGSMGNDVSGTSQTRLEIAKDSIEDLISEYESQGRDVLVQINTFSTTAFGNGIWMSASEVATYLTKLSDGGWTNYEDALQETVSSYSVSPNGGDTYVYFLSDGYPTVEMNDSTTYNTTDYTNGNTTDGFEDHDGTPYVDSPTLNSWNTFVNDSSNNIAGVYSVGIGTNVSTTYLSLISSNVIEVDNPADLSSTLQGTVISASGTFDFSFGADGAADGTGIKLDGDKLAFTWNTPTAKDVDGNDVSVDWTVSSDEQTIIGKINGDVVIKVEAKDITTNPKYEITQLDKDSGIDDLVMPFTVTDGDGDSVSANLNIGIDDKPTINPNPDLNDPESIVYEKGLDDSTDDSEIDTGVFKITSPDGIAQVEIGGTTFTKAELLDTNNTNSSPIDTVEGTLVITGFDENTGLVSYEYTLKDNLDHPTNNNEIKDDISLKIVDPDGDEATGTLTVTIVDDVPVANADVRSMNEKTDTLSGNVYGNGQNGDVADDIGADSDDAPTYVTGVAKGNDTTNPVSGNVGTSFDGEYGTITLNADGSYTYDLDNADSRVLALDDGQTLTEEFTYTITDSDGDTSTTTLTITIEGKTDNTPPVVTDASARVSDEGLVDGLKDTTGENPGDDTTNKVVTTGSVASDPDGDALTVKLTAPTTALTSEGKTVVWSGEDTDTLIGKINNGTVANPDWQEVIKIEVDSAGDYTVTQSNQIDHPTNSVEDVVGFDVGVYVEDVKGASDTGILNVVVEDDMPEVTVTSVVNTTDVGIPEIFTGDVSFTGSGGNNQSYTFANGAVTATAQGFTSSNDLTLTDTDVNQNSGGLGVASDSSPYHNIASEVDFRKTSSGETGSEELTIELEDGKISYGAKISFSFMYGGEEEVGEALFYRDGVLVSTQRFTSDATSGDYAKDFQVVDGGFDTIVIRALDNGESYSHGDNSDFAVSGIEFLGSSTATPDSYAEGTIDYAYGADGAGSVVLTGITETITVDGNAVTFENTNNSIIAKDSNGDLVFQVQLTPSTGKWEFYKYQNFEIENSSTNILDIDFKVTDGDGDYVLESIKINIPEDTKPTISVIDGLVDEDALLGTSDDDNYDPDVKVVEEAITVDFGNDGAGSVKFTAQDGSTTSLTSEGKAISLSVTDNGTKITGSTVDSDVFTIEIIENNGSYSYKFELLDSVDHPNMSSEDLLQTLDFEVAITDSDGDVATDTINIEIADDIASANDVLKIVEVDTKPVNLVFTLDISGSMGNDVSGTSQTRLEIAKDSIEDLISEYESQGRDVLVQINTFSTTAFGNGIWMSASEVATYLTKLSDGGWTNYEDALQETVSSYSVSPNGGDTYVYFLSDGYPTVEMNDSTTYNTTDYTNGNTTDGFEDHDGTPYVDSPTLNSWNTFVNDSSNNIAGVYSVGIGTNVSTTYLSLISSNVIEVDNPADLSSTLQGTVISASGTFDFSFGADGAADGTGIKLDGDKEAFNWGDENLSDSFDEIIVSGSVGTITWSYANDGVSDDFTTLIGKNSLGETIIKLTATGLDTATPGYTISQLDKDSGIETLTIPYTVTDGDGDSATANLNITINTPIDTNVITCEDISYTFTLDDFDSNATTVRIDSLPVLGTILLNGVAISTPLEISSADIDNGKLTFLPDLHQSGRDEYHDAGTGDQQNDYAQFNFSISTDNTATWTSTSSVMTIDVSPVADAPTLSVLGSTENTTTIDLTNVNDTSGGYIVKAYYHYDNDGDGKLDEAPISIVTGTSHDGFGVQSTTPSGENPGNETEISYHPGEGSEVIAIEFENALTSVDVSYAWKHNYDNGDGDGEIAIVEFYKDGVKIGSQEHYDASQTDTVDGPYTFSLPNGGSFDEIRISAKQEGDDFLIHDVTFTELVSSQTELTIESGNDAYFAISSQLVDLDGSESFKSIIVDNLPEGFTISDGAHTFTATAALDYVDVKSWDMDAIKVSVPDGITPDEYVLTITAKSEESLNGEFTPADPDNCPLETQISSEFKLIVPDSLPVSYNETNSLVFGDATTNLLFTLDVSGSMNDGVKDSNNNWTTRFEIAKASVISTIQAYAANGETEVNLTLFNSCSANFGWMSTSQAIAFLNDLSMNNHDDLVYSGSNNTFAHLVSHDLSEHATNYYLGLEKTMDVDFNGHDADSTIAYFLSDGNPNNDSWRIDEDSDHTIVEWSNYVSNNIDKLNVIGVGSGATEGPLKIVQVQDGDEVLMVTDDSTLGNVLAGTVTASVNGNVLENISEGNGEISIDSIEVDGNTYTSANFPSSGVELDGDGTLRFDFTSGDYTYTAKSSEFTNDTSKLFSVTASDEDGDSTTVDVTIEVDLTPTQTENVIDLIDADTIDLSGVLSANTDAVDMTNSHTNNLEINVDDLVIDDDKELKIFGDSDDKVTLEGGDSNWTSQGKEEINGEVFNVYQGTDGASNIKILIDEDVSIDPDL</sequence>
<dbReference type="InterPro" id="IPR036465">
    <property type="entry name" value="vWFA_dom_sf"/>
</dbReference>
<protein>
    <submittedName>
        <fullName evidence="3">VWA domain-containing protein</fullName>
    </submittedName>
</protein>
<keyword evidence="4" id="KW-1185">Reference proteome</keyword>
<dbReference type="PROSITE" id="PS50234">
    <property type="entry name" value="VWFA"/>
    <property type="match status" value="4"/>
</dbReference>
<feature type="domain" description="VWFA" evidence="2">
    <location>
        <begin position="1936"/>
        <end position="2145"/>
    </location>
</feature>
<comment type="caution">
    <text evidence="3">The sequence shown here is derived from an EMBL/GenBank/DDBJ whole genome shotgun (WGS) entry which is preliminary data.</text>
</comment>
<dbReference type="Pfam" id="PF19116">
    <property type="entry name" value="DUF5801"/>
    <property type="match status" value="3"/>
</dbReference>
<dbReference type="RefSeq" id="WP_138152444.1">
    <property type="nucleotide sequence ID" value="NZ_VANU01000003.1"/>
</dbReference>
<dbReference type="InterPro" id="IPR002035">
    <property type="entry name" value="VWF_A"/>
</dbReference>
<feature type="non-terminal residue" evidence="3">
    <location>
        <position position="1"/>
    </location>
</feature>
<dbReference type="InterPro" id="IPR040853">
    <property type="entry name" value="RapA2_cadherin-like"/>
</dbReference>
<evidence type="ECO:0000259" key="2">
    <source>
        <dbReference type="PROSITE" id="PS50234"/>
    </source>
</evidence>
<dbReference type="NCBIfam" id="TIGR01965">
    <property type="entry name" value="VCBS_repeat"/>
    <property type="match status" value="1"/>
</dbReference>
<feature type="compositionally biased region" description="Polar residues" evidence="1">
    <location>
        <begin position="1332"/>
        <end position="1344"/>
    </location>
</feature>
<dbReference type="OrthoDB" id="5348567at2"/>
<dbReference type="SMART" id="SM00327">
    <property type="entry name" value="VWA"/>
    <property type="match status" value="4"/>
</dbReference>
<feature type="region of interest" description="Disordered" evidence="1">
    <location>
        <begin position="330"/>
        <end position="350"/>
    </location>
</feature>
<feature type="domain" description="VWFA" evidence="2">
    <location>
        <begin position="2721"/>
        <end position="2929"/>
    </location>
</feature>
<dbReference type="SUPFAM" id="SSF53300">
    <property type="entry name" value="vWA-like"/>
    <property type="match status" value="4"/>
</dbReference>
<name>A0A5R8Y0R6_9BACT</name>
<dbReference type="Gene3D" id="3.40.50.410">
    <property type="entry name" value="von Willebrand factor, type A domain"/>
    <property type="match status" value="4"/>
</dbReference>
<reference evidence="3 4" key="1">
    <citation type="submission" date="2019-05" db="EMBL/GenBank/DDBJ databases">
        <title>Arcobacter sp. nov., isolated from sea sediment.</title>
        <authorList>
            <person name="Kim W."/>
        </authorList>
    </citation>
    <scope>NUCLEOTIDE SEQUENCE [LARGE SCALE GENOMIC DNA]</scope>
    <source>
        <strain evidence="3 4">CAU 1517</strain>
    </source>
</reference>
<dbReference type="Gene3D" id="2.60.40.10">
    <property type="entry name" value="Immunoglobulins"/>
    <property type="match status" value="1"/>
</dbReference>